<keyword evidence="4" id="KW-0804">Transcription</keyword>
<dbReference type="SUPFAM" id="SSF46689">
    <property type="entry name" value="Homeodomain-like"/>
    <property type="match status" value="1"/>
</dbReference>
<dbReference type="GO" id="GO:0003700">
    <property type="term" value="F:DNA-binding transcription factor activity"/>
    <property type="evidence" value="ECO:0007669"/>
    <property type="project" value="TreeGrafter"/>
</dbReference>
<dbReference type="PANTHER" id="PTHR30055:SF234">
    <property type="entry name" value="HTH-TYPE TRANSCRIPTIONAL REGULATOR BETI"/>
    <property type="match status" value="1"/>
</dbReference>
<dbReference type="InterPro" id="IPR001647">
    <property type="entry name" value="HTH_TetR"/>
</dbReference>
<dbReference type="GO" id="GO:0000976">
    <property type="term" value="F:transcription cis-regulatory region binding"/>
    <property type="evidence" value="ECO:0007669"/>
    <property type="project" value="TreeGrafter"/>
</dbReference>
<dbReference type="Pfam" id="PF00440">
    <property type="entry name" value="TetR_N"/>
    <property type="match status" value="1"/>
</dbReference>
<dbReference type="PANTHER" id="PTHR30055">
    <property type="entry name" value="HTH-TYPE TRANSCRIPTIONAL REGULATOR RUTR"/>
    <property type="match status" value="1"/>
</dbReference>
<dbReference type="Gene3D" id="1.10.357.10">
    <property type="entry name" value="Tetracycline Repressor, domain 2"/>
    <property type="match status" value="1"/>
</dbReference>
<dbReference type="PATRIC" id="fig|983917.3.peg.1611"/>
<keyword evidence="1" id="KW-0678">Repressor</keyword>
<protein>
    <submittedName>
        <fullName evidence="7">Transcriptional regulator, TetR family</fullName>
    </submittedName>
</protein>
<evidence type="ECO:0000313" key="7">
    <source>
        <dbReference type="EMBL" id="BAL94989.1"/>
    </source>
</evidence>
<evidence type="ECO:0000256" key="3">
    <source>
        <dbReference type="ARBA" id="ARBA00023125"/>
    </source>
</evidence>
<name>I0HPQ2_RUBGI</name>
<evidence type="ECO:0000256" key="4">
    <source>
        <dbReference type="ARBA" id="ARBA00023163"/>
    </source>
</evidence>
<keyword evidence="3 5" id="KW-0238">DNA-binding</keyword>
<reference evidence="7 8" key="1">
    <citation type="journal article" date="2012" name="J. Bacteriol.">
        <title>Complete genome sequence of phototrophic betaproteobacterium Rubrivivax gelatinosus IL144.</title>
        <authorList>
            <person name="Nagashima S."/>
            <person name="Kamimura A."/>
            <person name="Shimizu T."/>
            <person name="Nakamura-isaki S."/>
            <person name="Aono E."/>
            <person name="Sakamoto K."/>
            <person name="Ichikawa N."/>
            <person name="Nakazawa H."/>
            <person name="Sekine M."/>
            <person name="Yamazaki S."/>
            <person name="Fujita N."/>
            <person name="Shimada K."/>
            <person name="Hanada S."/>
            <person name="Nagashima K.V.P."/>
        </authorList>
    </citation>
    <scope>NUCLEOTIDE SEQUENCE [LARGE SCALE GENOMIC DNA]</scope>
    <source>
        <strain evidence="8">NBRC 100245 / IL144</strain>
    </source>
</reference>
<feature type="DNA-binding region" description="H-T-H motif" evidence="5">
    <location>
        <begin position="39"/>
        <end position="58"/>
    </location>
</feature>
<dbReference type="PROSITE" id="PS50977">
    <property type="entry name" value="HTH_TETR_2"/>
    <property type="match status" value="1"/>
</dbReference>
<dbReference type="InterPro" id="IPR050109">
    <property type="entry name" value="HTH-type_TetR-like_transc_reg"/>
</dbReference>
<proteinExistence type="predicted"/>
<dbReference type="PRINTS" id="PR00455">
    <property type="entry name" value="HTHTETR"/>
</dbReference>
<evidence type="ECO:0000256" key="1">
    <source>
        <dbReference type="ARBA" id="ARBA00022491"/>
    </source>
</evidence>
<dbReference type="KEGG" id="rge:RGE_16480"/>
<evidence type="ECO:0000256" key="5">
    <source>
        <dbReference type="PROSITE-ProRule" id="PRU00335"/>
    </source>
</evidence>
<sequence>MGARRAASGLKAQQADETRQRLLDAAGRVFVETSVASATLEAIVRSAGLTRGALYWHFDGKSSLLQALLQSRRLPLEQLAPEDMRRAPAPTLARAVAETVSDARHRELCQLLVRNPDVPEVRERILLARCRLQRAIQRALGTRQAAARHLGWPVRACVIGTLAEWLELPPPAGVDVDGLAAVLEQALGVSRQPDAPHPSPCGVVQEDGMRPSSVLPPPCAHWAGRYCGKR</sequence>
<dbReference type="eggNOG" id="COG1309">
    <property type="taxonomic scope" value="Bacteria"/>
</dbReference>
<dbReference type="STRING" id="983917.RGE_16480"/>
<evidence type="ECO:0000259" key="6">
    <source>
        <dbReference type="PROSITE" id="PS50977"/>
    </source>
</evidence>
<dbReference type="InterPro" id="IPR023772">
    <property type="entry name" value="DNA-bd_HTH_TetR-type_CS"/>
</dbReference>
<accession>I0HPQ2</accession>
<organism evidence="7 8">
    <name type="scientific">Rubrivivax gelatinosus (strain NBRC 100245 / IL144)</name>
    <dbReference type="NCBI Taxonomy" id="983917"/>
    <lineage>
        <taxon>Bacteria</taxon>
        <taxon>Pseudomonadati</taxon>
        <taxon>Pseudomonadota</taxon>
        <taxon>Betaproteobacteria</taxon>
        <taxon>Burkholderiales</taxon>
        <taxon>Sphaerotilaceae</taxon>
        <taxon>Rubrivivax</taxon>
    </lineage>
</organism>
<gene>
    <name evidence="7" type="ordered locus">RGE_16480</name>
</gene>
<dbReference type="AlphaFoldDB" id="I0HPQ2"/>
<evidence type="ECO:0000313" key="8">
    <source>
        <dbReference type="Proteomes" id="UP000007883"/>
    </source>
</evidence>
<dbReference type="PROSITE" id="PS01081">
    <property type="entry name" value="HTH_TETR_1"/>
    <property type="match status" value="1"/>
</dbReference>
<dbReference type="Proteomes" id="UP000007883">
    <property type="component" value="Chromosome"/>
</dbReference>
<evidence type="ECO:0000256" key="2">
    <source>
        <dbReference type="ARBA" id="ARBA00023015"/>
    </source>
</evidence>
<feature type="domain" description="HTH tetR-type" evidence="6">
    <location>
        <begin position="16"/>
        <end position="76"/>
    </location>
</feature>
<dbReference type="InterPro" id="IPR009057">
    <property type="entry name" value="Homeodomain-like_sf"/>
</dbReference>
<keyword evidence="2" id="KW-0805">Transcription regulation</keyword>
<dbReference type="HOGENOM" id="CLU_1204075_0_0_4"/>
<dbReference type="EMBL" id="AP012320">
    <property type="protein sequence ID" value="BAL94989.1"/>
    <property type="molecule type" value="Genomic_DNA"/>
</dbReference>
<dbReference type="RefSeq" id="WP_014427853.1">
    <property type="nucleotide sequence ID" value="NC_017075.1"/>
</dbReference>
<keyword evidence="8" id="KW-1185">Reference proteome</keyword>